<organism evidence="1">
    <name type="scientific">uncultured Cytophagales bacterium</name>
    <dbReference type="NCBI Taxonomy" id="158755"/>
    <lineage>
        <taxon>Bacteria</taxon>
        <taxon>Pseudomonadati</taxon>
        <taxon>Bacteroidota</taxon>
        <taxon>Sphingobacteriia</taxon>
        <taxon>Sphingobacteriales</taxon>
        <taxon>environmental samples</taxon>
    </lineage>
</organism>
<protein>
    <submittedName>
        <fullName evidence="1">Uncharacterized protein</fullName>
    </submittedName>
</protein>
<sequence>MDCDEKGRFWIKSYIIRWHVYPFYLTGNRLIFTTFPACRASLRCPQSPFSGKLSRHPPSLPLFIPNSPHEKSRKMPTSRGHFPAKNRFILHSISRSLRRLVSGKGGFLFLSRSSFHQVHQGSDPYVFQGSDP</sequence>
<proteinExistence type="predicted"/>
<dbReference type="EMBL" id="CADCTQ010000507">
    <property type="protein sequence ID" value="CAA9310169.1"/>
    <property type="molecule type" value="Genomic_DNA"/>
</dbReference>
<reference evidence="1" key="1">
    <citation type="submission" date="2020-02" db="EMBL/GenBank/DDBJ databases">
        <authorList>
            <person name="Meier V. D."/>
        </authorList>
    </citation>
    <scope>NUCLEOTIDE SEQUENCE</scope>
    <source>
        <strain evidence="1">AVDCRST_MAG56</strain>
    </source>
</reference>
<name>A0A6J4KMH1_9SPHI</name>
<evidence type="ECO:0000313" key="1">
    <source>
        <dbReference type="EMBL" id="CAA9310169.1"/>
    </source>
</evidence>
<dbReference type="AlphaFoldDB" id="A0A6J4KMH1"/>
<accession>A0A6J4KMH1</accession>
<gene>
    <name evidence="1" type="ORF">AVDCRST_MAG56-6157</name>
</gene>